<dbReference type="EMBL" id="LZYO01000208">
    <property type="protein sequence ID" value="ODH25944.1"/>
    <property type="molecule type" value="Genomic_DNA"/>
</dbReference>
<feature type="region of interest" description="Disordered" evidence="1">
    <location>
        <begin position="43"/>
        <end position="64"/>
    </location>
</feature>
<feature type="compositionally biased region" description="Acidic residues" evidence="1">
    <location>
        <begin position="46"/>
        <end position="64"/>
    </location>
</feature>
<gene>
    <name evidence="2" type="ORF">ACO22_04945</name>
</gene>
<organism evidence="2 3">
    <name type="scientific">Paracoccidioides brasiliensis</name>
    <dbReference type="NCBI Taxonomy" id="121759"/>
    <lineage>
        <taxon>Eukaryota</taxon>
        <taxon>Fungi</taxon>
        <taxon>Dikarya</taxon>
        <taxon>Ascomycota</taxon>
        <taxon>Pezizomycotina</taxon>
        <taxon>Eurotiomycetes</taxon>
        <taxon>Eurotiomycetidae</taxon>
        <taxon>Onygenales</taxon>
        <taxon>Ajellomycetaceae</taxon>
        <taxon>Paracoccidioides</taxon>
    </lineage>
</organism>
<accession>A0A1D2JBP8</accession>
<dbReference type="Proteomes" id="UP000242814">
    <property type="component" value="Unassembled WGS sequence"/>
</dbReference>
<evidence type="ECO:0000313" key="3">
    <source>
        <dbReference type="Proteomes" id="UP000242814"/>
    </source>
</evidence>
<evidence type="ECO:0000256" key="1">
    <source>
        <dbReference type="SAM" id="MobiDB-lite"/>
    </source>
</evidence>
<dbReference type="AlphaFoldDB" id="A0A1D2JBP8"/>
<proteinExistence type="predicted"/>
<comment type="caution">
    <text evidence="2">The sequence shown here is derived from an EMBL/GenBank/DDBJ whole genome shotgun (WGS) entry which is preliminary data.</text>
</comment>
<name>A0A1D2JBP8_PARBR</name>
<sequence>MAKDGEISGNDNYGRSSRHQKCRRWERPLLGEDGLRWVEVEVEKMEDGEDAGNEDEDGEKGEKI</sequence>
<evidence type="ECO:0000313" key="2">
    <source>
        <dbReference type="EMBL" id="ODH25944.1"/>
    </source>
</evidence>
<protein>
    <submittedName>
        <fullName evidence="2">Uncharacterized protein</fullName>
    </submittedName>
</protein>
<feature type="region of interest" description="Disordered" evidence="1">
    <location>
        <begin position="1"/>
        <end position="25"/>
    </location>
</feature>
<reference evidence="2 3" key="1">
    <citation type="submission" date="2016-06" db="EMBL/GenBank/DDBJ databases">
        <authorList>
            <person name="Kjaerup R.B."/>
            <person name="Dalgaard T.S."/>
            <person name="Juul-Madsen H.R."/>
        </authorList>
    </citation>
    <scope>NUCLEOTIDE SEQUENCE [LARGE SCALE GENOMIC DNA]</scope>
    <source>
        <strain evidence="2 3">Pb300</strain>
    </source>
</reference>